<gene>
    <name evidence="1" type="ORF">FF100_27575</name>
</gene>
<evidence type="ECO:0000313" key="2">
    <source>
        <dbReference type="Proteomes" id="UP000305267"/>
    </source>
</evidence>
<dbReference type="RefSeq" id="WP_139038969.1">
    <property type="nucleotide sequence ID" value="NZ_VDDA01000019.1"/>
</dbReference>
<reference evidence="1 2" key="1">
    <citation type="submission" date="2019-06" db="EMBL/GenBank/DDBJ databases">
        <title>Genome of Methylobacterium sp. 17Sr1-39.</title>
        <authorList>
            <person name="Seo T."/>
        </authorList>
    </citation>
    <scope>NUCLEOTIDE SEQUENCE [LARGE SCALE GENOMIC DNA]</scope>
    <source>
        <strain evidence="1 2">17Sr1-39</strain>
    </source>
</reference>
<dbReference type="EMBL" id="VDDA01000019">
    <property type="protein sequence ID" value="TNC09066.1"/>
    <property type="molecule type" value="Genomic_DNA"/>
</dbReference>
<evidence type="ECO:0000313" key="1">
    <source>
        <dbReference type="EMBL" id="TNC09066.1"/>
    </source>
</evidence>
<proteinExistence type="predicted"/>
<protein>
    <submittedName>
        <fullName evidence="1">Uncharacterized protein</fullName>
    </submittedName>
</protein>
<comment type="caution">
    <text evidence="1">The sequence shown here is derived from an EMBL/GenBank/DDBJ whole genome shotgun (WGS) entry which is preliminary data.</text>
</comment>
<name>A0A5C4LB72_9HYPH</name>
<dbReference type="Proteomes" id="UP000305267">
    <property type="component" value="Unassembled WGS sequence"/>
</dbReference>
<dbReference type="OrthoDB" id="7995539at2"/>
<keyword evidence="2" id="KW-1185">Reference proteome</keyword>
<dbReference type="AlphaFoldDB" id="A0A5C4LB72"/>
<accession>A0A5C4LB72</accession>
<sequence>MVEQNKSSTKPLMYDVHQRRVHPIGSSVRWRIGYTTDRPVIIDYSGLVGLGLQFGLEQIEILELILGETFPASLHPPEKPMGWTGAEQWPYQEAVAALIAAGERKRVG</sequence>
<organism evidence="1 2">
    <name type="scientific">Methylobacterium terricola</name>
    <dbReference type="NCBI Taxonomy" id="2583531"/>
    <lineage>
        <taxon>Bacteria</taxon>
        <taxon>Pseudomonadati</taxon>
        <taxon>Pseudomonadota</taxon>
        <taxon>Alphaproteobacteria</taxon>
        <taxon>Hyphomicrobiales</taxon>
        <taxon>Methylobacteriaceae</taxon>
        <taxon>Methylobacterium</taxon>
    </lineage>
</organism>